<evidence type="ECO:0000313" key="2">
    <source>
        <dbReference type="Proteomes" id="UP000075902"/>
    </source>
</evidence>
<protein>
    <submittedName>
        <fullName evidence="1">Uncharacterized protein</fullName>
    </submittedName>
</protein>
<dbReference type="EnsemblMetazoa" id="AMEC021570-RA">
    <property type="protein sequence ID" value="AMEC021570-PA"/>
    <property type="gene ID" value="AMEC021570"/>
</dbReference>
<reference evidence="1" key="2">
    <citation type="submission" date="2020-05" db="UniProtKB">
        <authorList>
            <consortium name="EnsemblMetazoa"/>
        </authorList>
    </citation>
    <scope>IDENTIFICATION</scope>
    <source>
        <strain evidence="1">CM1001059</strain>
    </source>
</reference>
<organism evidence="1 2">
    <name type="scientific">Anopheles melas</name>
    <dbReference type="NCBI Taxonomy" id="34690"/>
    <lineage>
        <taxon>Eukaryota</taxon>
        <taxon>Metazoa</taxon>
        <taxon>Ecdysozoa</taxon>
        <taxon>Arthropoda</taxon>
        <taxon>Hexapoda</taxon>
        <taxon>Insecta</taxon>
        <taxon>Pterygota</taxon>
        <taxon>Neoptera</taxon>
        <taxon>Endopterygota</taxon>
        <taxon>Diptera</taxon>
        <taxon>Nematocera</taxon>
        <taxon>Culicoidea</taxon>
        <taxon>Culicidae</taxon>
        <taxon>Anophelinae</taxon>
        <taxon>Anopheles</taxon>
    </lineage>
</organism>
<dbReference type="VEuPathDB" id="VectorBase:AMEC021570"/>
<dbReference type="Proteomes" id="UP000075902">
    <property type="component" value="Unassembled WGS sequence"/>
</dbReference>
<keyword evidence="2" id="KW-1185">Reference proteome</keyword>
<dbReference type="AlphaFoldDB" id="A0A182UJL2"/>
<accession>A0A182UJL2</accession>
<proteinExistence type="predicted"/>
<reference evidence="2" key="1">
    <citation type="submission" date="2014-01" db="EMBL/GenBank/DDBJ databases">
        <title>The Genome Sequence of Anopheles melas CM1001059_A (V2).</title>
        <authorList>
            <consortium name="The Broad Institute Genomics Platform"/>
            <person name="Neafsey D.E."/>
            <person name="Besansky N."/>
            <person name="Howell P."/>
            <person name="Walton C."/>
            <person name="Young S.K."/>
            <person name="Zeng Q."/>
            <person name="Gargeya S."/>
            <person name="Fitzgerald M."/>
            <person name="Haas B."/>
            <person name="Abouelleil A."/>
            <person name="Allen A.W."/>
            <person name="Alvarado L."/>
            <person name="Arachchi H.M."/>
            <person name="Berlin A.M."/>
            <person name="Chapman S.B."/>
            <person name="Gainer-Dewar J."/>
            <person name="Goldberg J."/>
            <person name="Griggs A."/>
            <person name="Gujja S."/>
            <person name="Hansen M."/>
            <person name="Howarth C."/>
            <person name="Imamovic A."/>
            <person name="Ireland A."/>
            <person name="Larimer J."/>
            <person name="McCowan C."/>
            <person name="Murphy C."/>
            <person name="Pearson M."/>
            <person name="Poon T.W."/>
            <person name="Priest M."/>
            <person name="Roberts A."/>
            <person name="Saif S."/>
            <person name="Shea T."/>
            <person name="Sisk P."/>
            <person name="Sykes S."/>
            <person name="Wortman J."/>
            <person name="Nusbaum C."/>
            <person name="Birren B."/>
        </authorList>
    </citation>
    <scope>NUCLEOTIDE SEQUENCE [LARGE SCALE GENOMIC DNA]</scope>
    <source>
        <strain evidence="2">CM1001059</strain>
    </source>
</reference>
<evidence type="ECO:0000313" key="1">
    <source>
        <dbReference type="EnsemblMetazoa" id="AMEC021570-PA"/>
    </source>
</evidence>
<name>A0A182UJL2_9DIPT</name>
<sequence length="198" mass="22083">MSAREAHDRFGLTVYGRAAVARLTVLGFLLVHDQWLGVGRTDRLLRAGQTGAPWAAELLQHGVVGLGGGGRFDRVSLGQMPMEPLDTVGVRELQRTRDDLDRSVRVGVHRDRALFALIRVGLIVLVDVTEIERALQVAVRWAARRTLHALATRCAICVCVERVRERMKASINIGLYCVARNVNINETFECRRGLYITK</sequence>